<protein>
    <recommendedName>
        <fullName evidence="1">TANGO6 HEAT repeat domain-containing protein</fullName>
    </recommendedName>
</protein>
<feature type="domain" description="TANGO6 HEAT repeat" evidence="1">
    <location>
        <begin position="6"/>
        <end position="122"/>
    </location>
</feature>
<proteinExistence type="predicted"/>
<evidence type="ECO:0000259" key="1">
    <source>
        <dbReference type="Pfam" id="PF23565"/>
    </source>
</evidence>
<reference evidence="2" key="2">
    <citation type="submission" date="2025-09" db="UniProtKB">
        <authorList>
            <consortium name="Ensembl"/>
        </authorList>
    </citation>
    <scope>IDENTIFICATION</scope>
</reference>
<dbReference type="PANTHER" id="PTHR20959">
    <property type="entry name" value="TRANSPORT AND GOLGI ORGANIZATION PROTEIN 6 FAMILY MEMBER"/>
    <property type="match status" value="1"/>
</dbReference>
<evidence type="ECO:0000313" key="2">
    <source>
        <dbReference type="Ensembl" id="ENSEBUP00000019782.1"/>
    </source>
</evidence>
<name>A0A8C4WYK8_EPTBU</name>
<evidence type="ECO:0000313" key="3">
    <source>
        <dbReference type="Proteomes" id="UP000694388"/>
    </source>
</evidence>
<reference evidence="2" key="1">
    <citation type="submission" date="2025-08" db="UniProtKB">
        <authorList>
            <consortium name="Ensembl"/>
        </authorList>
    </citation>
    <scope>IDENTIFICATION</scope>
</reference>
<organism evidence="2 3">
    <name type="scientific">Eptatretus burgeri</name>
    <name type="common">Inshore hagfish</name>
    <dbReference type="NCBI Taxonomy" id="7764"/>
    <lineage>
        <taxon>Eukaryota</taxon>
        <taxon>Metazoa</taxon>
        <taxon>Chordata</taxon>
        <taxon>Craniata</taxon>
        <taxon>Vertebrata</taxon>
        <taxon>Cyclostomata</taxon>
        <taxon>Myxini</taxon>
        <taxon>Myxiniformes</taxon>
        <taxon>Myxinidae</taxon>
        <taxon>Eptatretinae</taxon>
        <taxon>Eptatretus</taxon>
    </lineage>
</organism>
<dbReference type="Proteomes" id="UP000694388">
    <property type="component" value="Unplaced"/>
</dbReference>
<dbReference type="InterPro" id="IPR057407">
    <property type="entry name" value="HEAT_TANGO6"/>
</dbReference>
<dbReference type="Pfam" id="PF23565">
    <property type="entry name" value="ARM_TANGO6"/>
    <property type="match status" value="1"/>
</dbReference>
<dbReference type="GeneTree" id="ENSGT00390000010938"/>
<dbReference type="InterPro" id="IPR039600">
    <property type="entry name" value="TANGO6/Rtp1"/>
</dbReference>
<accession>A0A8C4WYK8</accession>
<keyword evidence="3" id="KW-1185">Reference proteome</keyword>
<dbReference type="PANTHER" id="PTHR20959:SF1">
    <property type="entry name" value="TRANSPORT AND GOLGI ORGANIZATION PROTEIN 6 HOMOLOG"/>
    <property type="match status" value="1"/>
</dbReference>
<dbReference type="GO" id="GO:0009306">
    <property type="term" value="P:protein secretion"/>
    <property type="evidence" value="ECO:0007669"/>
    <property type="project" value="TreeGrafter"/>
</dbReference>
<dbReference type="Ensembl" id="ENSEBUT00000020358.1">
    <property type="protein sequence ID" value="ENSEBUP00000019782.1"/>
    <property type="gene ID" value="ENSEBUG00000012256.1"/>
</dbReference>
<sequence>MNDEENNIALAEEQEVSRCIEDMYKVFVIGNESIPALLQSLESVLLPLFGLYCFSRHGVSHLRSSCQELVCWYILKAEKSRVMVVLKQLCGLPGPLPILRPRCLFLAGEEGGVRSVIQSTDESGSKGQVPKYAITGRKMKMRSSTASCRSTSGNWIVCATFWSLSVTLPFQESFSSLASRILRTGWSQRYQKMMPPPLRRRIPQQHLGQ</sequence>
<dbReference type="AlphaFoldDB" id="A0A8C4WYK8"/>